<dbReference type="InterPro" id="IPR011250">
    <property type="entry name" value="OMP/PagP_B-barrel"/>
</dbReference>
<feature type="signal peptide" evidence="2">
    <location>
        <begin position="1"/>
        <end position="47"/>
    </location>
</feature>
<evidence type="ECO:0008006" key="5">
    <source>
        <dbReference type="Google" id="ProtNLM"/>
    </source>
</evidence>
<name>A0ABT5K8V0_9BURK</name>
<evidence type="ECO:0000313" key="3">
    <source>
        <dbReference type="EMBL" id="MDC8760526.1"/>
    </source>
</evidence>
<sequence>MKQQKGRAACGAIRVCCPFMSLCLSRRMRFHRFAAASLWLCATASFAQNVSLLAGQLQVPDKDESSFAAALSYAHPAGDYAALSLTYLNEGHPLDHHRDGVSGQLWLRSMQRPRGLSFGVGVGPYYYFDTARTAAAGYRNDHGWAPMYSVQANWHFGNHWFAQVQANRVVPRGKDATTQVLVGAGFRFDGVPGNKLHLNGPSSDDTLTLSGGQTIVNSFNSERARASSVEYRRAAGPYVDWTVTWLKEGAAPATRRSGVAGQVWLIRSLSTHVELGMGAGPYLAYDLPVLAAERQRLAGLVSIVGRYHFDRRWVGQLSWNRVVTSYHHDADVLLLGVGAAF</sequence>
<dbReference type="Proteomes" id="UP001221208">
    <property type="component" value="Unassembled WGS sequence"/>
</dbReference>
<gene>
    <name evidence="3" type="ORF">OIK44_23335</name>
</gene>
<comment type="subcellular location">
    <subcellularLocation>
        <location evidence="1">Cell outer membrane</location>
    </subcellularLocation>
</comment>
<protein>
    <recommendedName>
        <fullName evidence="5">Lipid A deacylase LpxR family protein</fullName>
    </recommendedName>
</protein>
<dbReference type="RefSeq" id="WP_273674364.1">
    <property type="nucleotide sequence ID" value="NZ_JAQQXR010000014.1"/>
</dbReference>
<accession>A0ABT5K8V0</accession>
<dbReference type="EMBL" id="JAQQXR010000014">
    <property type="protein sequence ID" value="MDC8760526.1"/>
    <property type="molecule type" value="Genomic_DNA"/>
</dbReference>
<comment type="caution">
    <text evidence="3">The sequence shown here is derived from an EMBL/GenBank/DDBJ whole genome shotgun (WGS) entry which is preliminary data.</text>
</comment>
<keyword evidence="4" id="KW-1185">Reference proteome</keyword>
<dbReference type="SUPFAM" id="SSF56925">
    <property type="entry name" value="OMPA-like"/>
    <property type="match status" value="1"/>
</dbReference>
<evidence type="ECO:0000256" key="1">
    <source>
        <dbReference type="ARBA" id="ARBA00004442"/>
    </source>
</evidence>
<reference evidence="3 4" key="1">
    <citation type="submission" date="2022-10" db="EMBL/GenBank/DDBJ databases">
        <title>Janthinobacterium sp. hw3 Genome sequencing.</title>
        <authorList>
            <person name="Park S."/>
        </authorList>
    </citation>
    <scope>NUCLEOTIDE SEQUENCE [LARGE SCALE GENOMIC DNA]</scope>
    <source>
        <strain evidence="4">hw3</strain>
    </source>
</reference>
<organism evidence="3 4">
    <name type="scientific">Janthinobacterium fluminis</name>
    <dbReference type="NCBI Taxonomy" id="2987524"/>
    <lineage>
        <taxon>Bacteria</taxon>
        <taxon>Pseudomonadati</taxon>
        <taxon>Pseudomonadota</taxon>
        <taxon>Betaproteobacteria</taxon>
        <taxon>Burkholderiales</taxon>
        <taxon>Oxalobacteraceae</taxon>
        <taxon>Janthinobacterium</taxon>
    </lineage>
</organism>
<keyword evidence="2" id="KW-0732">Signal</keyword>
<proteinExistence type="predicted"/>
<evidence type="ECO:0000313" key="4">
    <source>
        <dbReference type="Proteomes" id="UP001221208"/>
    </source>
</evidence>
<feature type="chain" id="PRO_5046862432" description="Lipid A deacylase LpxR family protein" evidence="2">
    <location>
        <begin position="48"/>
        <end position="341"/>
    </location>
</feature>
<evidence type="ECO:0000256" key="2">
    <source>
        <dbReference type="SAM" id="SignalP"/>
    </source>
</evidence>